<keyword evidence="5 6" id="KW-0472">Membrane</keyword>
<accession>W9X8Z3</accession>
<feature type="transmembrane region" description="Helical" evidence="6">
    <location>
        <begin position="327"/>
        <end position="347"/>
    </location>
</feature>
<feature type="transmembrane region" description="Helical" evidence="6">
    <location>
        <begin position="119"/>
        <end position="145"/>
    </location>
</feature>
<dbReference type="Gene3D" id="1.20.1250.20">
    <property type="entry name" value="MFS general substrate transporter like domains"/>
    <property type="match status" value="2"/>
</dbReference>
<keyword evidence="4 6" id="KW-1133">Transmembrane helix</keyword>
<evidence type="ECO:0000259" key="7">
    <source>
        <dbReference type="PROSITE" id="PS50850"/>
    </source>
</evidence>
<dbReference type="InterPro" id="IPR020846">
    <property type="entry name" value="MFS_dom"/>
</dbReference>
<dbReference type="GeneID" id="19194794"/>
<reference evidence="8 9" key="1">
    <citation type="submission" date="2013-03" db="EMBL/GenBank/DDBJ databases">
        <title>The Genome Sequence of Cladophialophora psammophila CBS 110553.</title>
        <authorList>
            <consortium name="The Broad Institute Genomics Platform"/>
            <person name="Cuomo C."/>
            <person name="de Hoog S."/>
            <person name="Gorbushina A."/>
            <person name="Walker B."/>
            <person name="Young S.K."/>
            <person name="Zeng Q."/>
            <person name="Gargeya S."/>
            <person name="Fitzgerald M."/>
            <person name="Haas B."/>
            <person name="Abouelleil A."/>
            <person name="Allen A.W."/>
            <person name="Alvarado L."/>
            <person name="Arachchi H.M."/>
            <person name="Berlin A.M."/>
            <person name="Chapman S.B."/>
            <person name="Gainer-Dewar J."/>
            <person name="Goldberg J."/>
            <person name="Griggs A."/>
            <person name="Gujja S."/>
            <person name="Hansen M."/>
            <person name="Howarth C."/>
            <person name="Imamovic A."/>
            <person name="Ireland A."/>
            <person name="Larimer J."/>
            <person name="McCowan C."/>
            <person name="Murphy C."/>
            <person name="Pearson M."/>
            <person name="Poon T.W."/>
            <person name="Priest M."/>
            <person name="Roberts A."/>
            <person name="Saif S."/>
            <person name="Shea T."/>
            <person name="Sisk P."/>
            <person name="Sykes S."/>
            <person name="Wortman J."/>
            <person name="Nusbaum C."/>
            <person name="Birren B."/>
        </authorList>
    </citation>
    <scope>NUCLEOTIDE SEQUENCE [LARGE SCALE GENOMIC DNA]</scope>
    <source>
        <strain evidence="8 9">CBS 110553</strain>
    </source>
</reference>
<name>W9X8Z3_9EURO</name>
<dbReference type="SUPFAM" id="SSF103473">
    <property type="entry name" value="MFS general substrate transporter"/>
    <property type="match status" value="1"/>
</dbReference>
<dbReference type="EMBL" id="AMGX01000018">
    <property type="protein sequence ID" value="EXJ66904.1"/>
    <property type="molecule type" value="Genomic_DNA"/>
</dbReference>
<feature type="transmembrane region" description="Helical" evidence="6">
    <location>
        <begin position="299"/>
        <end position="320"/>
    </location>
</feature>
<feature type="transmembrane region" description="Helical" evidence="6">
    <location>
        <begin position="157"/>
        <end position="179"/>
    </location>
</feature>
<keyword evidence="2" id="KW-0813">Transport</keyword>
<organism evidence="8 9">
    <name type="scientific">Cladophialophora psammophila CBS 110553</name>
    <dbReference type="NCBI Taxonomy" id="1182543"/>
    <lineage>
        <taxon>Eukaryota</taxon>
        <taxon>Fungi</taxon>
        <taxon>Dikarya</taxon>
        <taxon>Ascomycota</taxon>
        <taxon>Pezizomycotina</taxon>
        <taxon>Eurotiomycetes</taxon>
        <taxon>Chaetothyriomycetidae</taxon>
        <taxon>Chaetothyriales</taxon>
        <taxon>Herpotrichiellaceae</taxon>
        <taxon>Cladophialophora</taxon>
    </lineage>
</organism>
<dbReference type="FunFam" id="1.20.1250.20:FF:000013">
    <property type="entry name" value="MFS general substrate transporter"/>
    <property type="match status" value="1"/>
</dbReference>
<dbReference type="Proteomes" id="UP000019471">
    <property type="component" value="Unassembled WGS sequence"/>
</dbReference>
<keyword evidence="3 6" id="KW-0812">Transmembrane</keyword>
<evidence type="ECO:0000256" key="2">
    <source>
        <dbReference type="ARBA" id="ARBA00022448"/>
    </source>
</evidence>
<feature type="transmembrane region" description="Helical" evidence="6">
    <location>
        <begin position="353"/>
        <end position="374"/>
    </location>
</feature>
<evidence type="ECO:0000256" key="3">
    <source>
        <dbReference type="ARBA" id="ARBA00022692"/>
    </source>
</evidence>
<dbReference type="Pfam" id="PF07690">
    <property type="entry name" value="MFS_1"/>
    <property type="match status" value="1"/>
</dbReference>
<evidence type="ECO:0000256" key="5">
    <source>
        <dbReference type="ARBA" id="ARBA00023136"/>
    </source>
</evidence>
<dbReference type="GO" id="GO:0016020">
    <property type="term" value="C:membrane"/>
    <property type="evidence" value="ECO:0007669"/>
    <property type="project" value="UniProtKB-SubCell"/>
</dbReference>
<dbReference type="HOGENOM" id="CLU_001265_0_1_1"/>
<feature type="transmembrane region" description="Helical" evidence="6">
    <location>
        <begin position="386"/>
        <end position="407"/>
    </location>
</feature>
<feature type="transmembrane region" description="Helical" evidence="6">
    <location>
        <begin position="419"/>
        <end position="442"/>
    </location>
</feature>
<dbReference type="PROSITE" id="PS50850">
    <property type="entry name" value="MFS"/>
    <property type="match status" value="1"/>
</dbReference>
<evidence type="ECO:0000256" key="4">
    <source>
        <dbReference type="ARBA" id="ARBA00022989"/>
    </source>
</evidence>
<dbReference type="FunFam" id="1.20.1250.20:FF:000018">
    <property type="entry name" value="MFS transporter permease"/>
    <property type="match status" value="1"/>
</dbReference>
<dbReference type="eggNOG" id="KOG2533">
    <property type="taxonomic scope" value="Eukaryota"/>
</dbReference>
<evidence type="ECO:0000313" key="8">
    <source>
        <dbReference type="EMBL" id="EXJ66904.1"/>
    </source>
</evidence>
<evidence type="ECO:0000256" key="6">
    <source>
        <dbReference type="SAM" id="Phobius"/>
    </source>
</evidence>
<dbReference type="RefSeq" id="XP_007748867.1">
    <property type="nucleotide sequence ID" value="XM_007750677.1"/>
</dbReference>
<evidence type="ECO:0000256" key="1">
    <source>
        <dbReference type="ARBA" id="ARBA00004141"/>
    </source>
</evidence>
<protein>
    <recommendedName>
        <fullName evidence="7">Major facilitator superfamily (MFS) profile domain-containing protein</fullName>
    </recommendedName>
</protein>
<dbReference type="PANTHER" id="PTHR43791">
    <property type="entry name" value="PERMEASE-RELATED"/>
    <property type="match status" value="1"/>
</dbReference>
<sequence>MSEAEDGSRSNGSEELEIEKKVIRKIDIRLVPILGLLYTASLVDRSNISVARISGLDEDLDLDKGNRASIALLVFFIGYIIFEIPSNMVIQSAGVANWIAGITFAWGLVTLGIGFLSNWIGLAICRAVLGIFEAGFYPGCVYLIASWYKRYEVQKRLAFFYLTSTALTAFANIFAYGLIQIANKTSYKGWRWIYIIEGSLTSVFAVIAWFVIVDFPASKRNKFLSPEEKQFVLDRLAKDRGTEERQKVSSQRILDTLKDWKVWSFSLMYMSAGIGVYAFLFFLPIILMRGLSYSLELAFLLSAPPSIFAVIEAFVVAWLADKLQSRGLFVIFQACLAITGLCVMAFVKSPTPRYIGTFLGMAGVNGMIPTVIAWQQNNIIGDAKRAVATAVLVMTSAVGGIYSSLVFRQQDAPDYIPGIIAVIAPNAFTVVLAIVTILTLRWQNKLAENGKRFPGVPEGFKYTY</sequence>
<dbReference type="InterPro" id="IPR036259">
    <property type="entry name" value="MFS_trans_sf"/>
</dbReference>
<comment type="subcellular location">
    <subcellularLocation>
        <location evidence="1">Membrane</location>
        <topology evidence="1">Multi-pass membrane protein</topology>
    </subcellularLocation>
</comment>
<dbReference type="GO" id="GO:0022857">
    <property type="term" value="F:transmembrane transporter activity"/>
    <property type="evidence" value="ECO:0007669"/>
    <property type="project" value="InterPro"/>
</dbReference>
<feature type="transmembrane region" description="Helical" evidence="6">
    <location>
        <begin position="65"/>
        <end position="82"/>
    </location>
</feature>
<feature type="transmembrane region" description="Helical" evidence="6">
    <location>
        <begin position="191"/>
        <end position="213"/>
    </location>
</feature>
<feature type="transmembrane region" description="Helical" evidence="6">
    <location>
        <begin position="94"/>
        <end position="113"/>
    </location>
</feature>
<gene>
    <name evidence="8" type="ORF">A1O5_10099</name>
</gene>
<dbReference type="OrthoDB" id="3639251at2759"/>
<feature type="domain" description="Major facilitator superfamily (MFS) profile" evidence="7">
    <location>
        <begin position="30"/>
        <end position="445"/>
    </location>
</feature>
<evidence type="ECO:0000313" key="9">
    <source>
        <dbReference type="Proteomes" id="UP000019471"/>
    </source>
</evidence>
<keyword evidence="9" id="KW-1185">Reference proteome</keyword>
<proteinExistence type="predicted"/>
<dbReference type="AlphaFoldDB" id="W9X8Z3"/>
<comment type="caution">
    <text evidence="8">The sequence shown here is derived from an EMBL/GenBank/DDBJ whole genome shotgun (WGS) entry which is preliminary data.</text>
</comment>
<dbReference type="InterPro" id="IPR011701">
    <property type="entry name" value="MFS"/>
</dbReference>
<feature type="transmembrane region" description="Helical" evidence="6">
    <location>
        <begin position="267"/>
        <end position="287"/>
    </location>
</feature>
<dbReference type="PANTHER" id="PTHR43791:SF3">
    <property type="entry name" value="MAJOR FACILITATOR SUPERFAMILY (MFS) PROFILE DOMAIN-CONTAINING PROTEIN"/>
    <property type="match status" value="1"/>
</dbReference>